<feature type="domain" description="Hedgehog/Intein (Hint)" evidence="1">
    <location>
        <begin position="144"/>
        <end position="280"/>
    </location>
</feature>
<organism evidence="2 3">
    <name type="scientific">Celeribacter arenosi</name>
    <dbReference type="NCBI Taxonomy" id="792649"/>
    <lineage>
        <taxon>Bacteria</taxon>
        <taxon>Pseudomonadati</taxon>
        <taxon>Pseudomonadota</taxon>
        <taxon>Alphaproteobacteria</taxon>
        <taxon>Rhodobacterales</taxon>
        <taxon>Roseobacteraceae</taxon>
        <taxon>Celeribacter</taxon>
    </lineage>
</organism>
<evidence type="ECO:0000313" key="2">
    <source>
        <dbReference type="EMBL" id="GAA3870736.1"/>
    </source>
</evidence>
<comment type="caution">
    <text evidence="2">The sequence shown here is derived from an EMBL/GenBank/DDBJ whole genome shotgun (WGS) entry which is preliminary data.</text>
</comment>
<dbReference type="InterPro" id="IPR028992">
    <property type="entry name" value="Hedgehog/Intein_dom"/>
</dbReference>
<evidence type="ECO:0000313" key="3">
    <source>
        <dbReference type="Proteomes" id="UP001399917"/>
    </source>
</evidence>
<dbReference type="Proteomes" id="UP001399917">
    <property type="component" value="Unassembled WGS sequence"/>
</dbReference>
<dbReference type="Pfam" id="PF13403">
    <property type="entry name" value="Hint_2"/>
    <property type="match status" value="1"/>
</dbReference>
<dbReference type="EMBL" id="BAABDF010000007">
    <property type="protein sequence ID" value="GAA3870736.1"/>
    <property type="molecule type" value="Genomic_DNA"/>
</dbReference>
<dbReference type="SUPFAM" id="SSF51294">
    <property type="entry name" value="Hedgehog/intein (Hint) domain"/>
    <property type="match status" value="1"/>
</dbReference>
<sequence>MAFIWIYSPSDFVGGLPSEYNAAAAGRVPFTLTLKAGAEPVKVQINDDDEFLDEVDYSQSLLETTTIGTRTYAAGTTIHSAYDLLNTTTDLKVTSIHFGGDGYQQGPVQGLVANQPLLEGQSYTFNVERTSNLQYDQYNEYVACFCAGTEIVTNKGAVPIEDLSVGAMVWTVDHGFQAIRWIGSTTVNATGGFAPICIEPGVLGNDKLLKVSPEHRLLFSGTDADILFHSSEVLVAAKHLVDGDRIRREEGGSVTYFHMLFDDHEIVMSNGTLSESFHPSTLALGGLDQSTREELIALFPELATQGKSAPTPTARPCLKRHEAELLKSHLKSLKIA</sequence>
<evidence type="ECO:0000259" key="1">
    <source>
        <dbReference type="Pfam" id="PF13403"/>
    </source>
</evidence>
<dbReference type="Gene3D" id="2.170.16.10">
    <property type="entry name" value="Hedgehog/Intein (Hint) domain"/>
    <property type="match status" value="1"/>
</dbReference>
<proteinExistence type="predicted"/>
<name>A0ABP7KA61_9RHOB</name>
<gene>
    <name evidence="2" type="ORF">GCM10022404_20850</name>
</gene>
<keyword evidence="3" id="KW-1185">Reference proteome</keyword>
<protein>
    <recommendedName>
        <fullName evidence="1">Hedgehog/Intein (Hint) domain-containing protein</fullName>
    </recommendedName>
</protein>
<dbReference type="RefSeq" id="WP_344847049.1">
    <property type="nucleotide sequence ID" value="NZ_BAABDF010000007.1"/>
</dbReference>
<accession>A0ABP7KA61</accession>
<dbReference type="InterPro" id="IPR036844">
    <property type="entry name" value="Hint_dom_sf"/>
</dbReference>
<reference evidence="3" key="1">
    <citation type="journal article" date="2019" name="Int. J. Syst. Evol. Microbiol.">
        <title>The Global Catalogue of Microorganisms (GCM) 10K type strain sequencing project: providing services to taxonomists for standard genome sequencing and annotation.</title>
        <authorList>
            <consortium name="The Broad Institute Genomics Platform"/>
            <consortium name="The Broad Institute Genome Sequencing Center for Infectious Disease"/>
            <person name="Wu L."/>
            <person name="Ma J."/>
        </authorList>
    </citation>
    <scope>NUCLEOTIDE SEQUENCE [LARGE SCALE GENOMIC DNA]</scope>
    <source>
        <strain evidence="3">JCM 17190</strain>
    </source>
</reference>